<keyword evidence="3" id="KW-0472">Membrane</keyword>
<keyword evidence="1" id="KW-0175">Coiled coil</keyword>
<evidence type="ECO:0000313" key="4">
    <source>
        <dbReference type="EMBL" id="TYP66064.1"/>
    </source>
</evidence>
<keyword evidence="3" id="KW-0812">Transmembrane</keyword>
<feature type="region of interest" description="Disordered" evidence="2">
    <location>
        <begin position="1"/>
        <end position="23"/>
    </location>
</feature>
<evidence type="ECO:0000256" key="1">
    <source>
        <dbReference type="SAM" id="Coils"/>
    </source>
</evidence>
<dbReference type="AlphaFoldDB" id="A0A5S5BGG9"/>
<keyword evidence="3" id="KW-1133">Transmembrane helix</keyword>
<sequence>MTDSPTAPEENDAQTPAVAQQPHPWAALAPDRFRLLRLAPLPTDRDTGTRPLRFVELAQVERHTPEQSLLRLFIRIPGQVLSKQQNLLEVWADHRAKELRFGPDSGLHVEPINRGLGRFLLAQGAAWAQRRWAHYLVEGGALPVKDITGEDARLRRDHCLLSQGFEVVYAEPQKPKATYSAPRVSALRPDWNIEKVQIIELQEAAAMLEQADRNLLEQENRIRDTHERLSKLRREDGTLRFTIACLIVFSLFQAGLLIWIATR</sequence>
<evidence type="ECO:0000313" key="5">
    <source>
        <dbReference type="Proteomes" id="UP000324282"/>
    </source>
</evidence>
<gene>
    <name evidence="4" type="ORF">A9A72_12157</name>
</gene>
<organism evidence="4 5">
    <name type="scientific">Stutzerimonas stutzeri</name>
    <name type="common">Pseudomonas stutzeri</name>
    <dbReference type="NCBI Taxonomy" id="316"/>
    <lineage>
        <taxon>Bacteria</taxon>
        <taxon>Pseudomonadati</taxon>
        <taxon>Pseudomonadota</taxon>
        <taxon>Gammaproteobacteria</taxon>
        <taxon>Pseudomonadales</taxon>
        <taxon>Pseudomonadaceae</taxon>
        <taxon>Stutzerimonas</taxon>
    </lineage>
</organism>
<dbReference type="Proteomes" id="UP000324282">
    <property type="component" value="Unassembled WGS sequence"/>
</dbReference>
<reference evidence="4 5" key="1">
    <citation type="submission" date="2019-07" db="EMBL/GenBank/DDBJ databases">
        <title>Deep subsurface shale carbon reservoir microbial communities from Ohio and West Virginia, USA.</title>
        <authorList>
            <person name="Wrighton K."/>
        </authorList>
    </citation>
    <scope>NUCLEOTIDE SEQUENCE [LARGE SCALE GENOMIC DNA]</scope>
    <source>
        <strain evidence="4 5">NP_8Ht</strain>
    </source>
</reference>
<comment type="caution">
    <text evidence="4">The sequence shown here is derived from an EMBL/GenBank/DDBJ whole genome shotgun (WGS) entry which is preliminary data.</text>
</comment>
<dbReference type="EMBL" id="VNHQ01000011">
    <property type="protein sequence ID" value="TYP66064.1"/>
    <property type="molecule type" value="Genomic_DNA"/>
</dbReference>
<feature type="coiled-coil region" evidence="1">
    <location>
        <begin position="198"/>
        <end position="235"/>
    </location>
</feature>
<evidence type="ECO:0000256" key="2">
    <source>
        <dbReference type="SAM" id="MobiDB-lite"/>
    </source>
</evidence>
<accession>A0A5S5BGG9</accession>
<name>A0A5S5BGG9_STUST</name>
<dbReference type="RefSeq" id="WP_187433490.1">
    <property type="nucleotide sequence ID" value="NZ_VNHQ01000011.1"/>
</dbReference>
<proteinExistence type="predicted"/>
<protein>
    <submittedName>
        <fullName evidence="4">Uncharacterized protein</fullName>
    </submittedName>
</protein>
<feature type="transmembrane region" description="Helical" evidence="3">
    <location>
        <begin position="238"/>
        <end position="261"/>
    </location>
</feature>
<evidence type="ECO:0000256" key="3">
    <source>
        <dbReference type="SAM" id="Phobius"/>
    </source>
</evidence>